<dbReference type="AlphaFoldDB" id="A0ABD3WVA5"/>
<proteinExistence type="predicted"/>
<evidence type="ECO:0000313" key="2">
    <source>
        <dbReference type="Proteomes" id="UP001634394"/>
    </source>
</evidence>
<name>A0ABD3WVA5_SINWO</name>
<organism evidence="1 2">
    <name type="scientific">Sinanodonta woodiana</name>
    <name type="common">Chinese pond mussel</name>
    <name type="synonym">Anodonta woodiana</name>
    <dbReference type="NCBI Taxonomy" id="1069815"/>
    <lineage>
        <taxon>Eukaryota</taxon>
        <taxon>Metazoa</taxon>
        <taxon>Spiralia</taxon>
        <taxon>Lophotrochozoa</taxon>
        <taxon>Mollusca</taxon>
        <taxon>Bivalvia</taxon>
        <taxon>Autobranchia</taxon>
        <taxon>Heteroconchia</taxon>
        <taxon>Palaeoheterodonta</taxon>
        <taxon>Unionida</taxon>
        <taxon>Unionoidea</taxon>
        <taxon>Unionidae</taxon>
        <taxon>Unioninae</taxon>
        <taxon>Sinanodonta</taxon>
    </lineage>
</organism>
<protein>
    <submittedName>
        <fullName evidence="1">Uncharacterized protein</fullName>
    </submittedName>
</protein>
<evidence type="ECO:0000313" key="1">
    <source>
        <dbReference type="EMBL" id="KAL3877914.1"/>
    </source>
</evidence>
<gene>
    <name evidence="1" type="ORF">ACJMK2_035556</name>
</gene>
<keyword evidence="2" id="KW-1185">Reference proteome</keyword>
<accession>A0ABD3WVA5</accession>
<dbReference type="Proteomes" id="UP001634394">
    <property type="component" value="Unassembled WGS sequence"/>
</dbReference>
<sequence>MDQNSNELNITGVRTFNTRDKDVFLLPHHAVLEVQGQILQTLKNLVYLPQLILARQMHETRFQRRVIILEHHHQKQQQLIQLF</sequence>
<dbReference type="EMBL" id="JBJQND010000005">
    <property type="protein sequence ID" value="KAL3877914.1"/>
    <property type="molecule type" value="Genomic_DNA"/>
</dbReference>
<reference evidence="1 2" key="1">
    <citation type="submission" date="2024-11" db="EMBL/GenBank/DDBJ databases">
        <title>Chromosome-level genome assembly of the freshwater bivalve Anodonta woodiana.</title>
        <authorList>
            <person name="Chen X."/>
        </authorList>
    </citation>
    <scope>NUCLEOTIDE SEQUENCE [LARGE SCALE GENOMIC DNA]</scope>
    <source>
        <strain evidence="1">MN2024</strain>
        <tissue evidence="1">Gills</tissue>
    </source>
</reference>
<comment type="caution">
    <text evidence="1">The sequence shown here is derived from an EMBL/GenBank/DDBJ whole genome shotgun (WGS) entry which is preliminary data.</text>
</comment>